<organism evidence="3 4">
    <name type="scientific">Scytalidium lignicola</name>
    <name type="common">Hyphomycete</name>
    <dbReference type="NCBI Taxonomy" id="5539"/>
    <lineage>
        <taxon>Eukaryota</taxon>
        <taxon>Fungi</taxon>
        <taxon>Dikarya</taxon>
        <taxon>Ascomycota</taxon>
        <taxon>Pezizomycotina</taxon>
        <taxon>Leotiomycetes</taxon>
        <taxon>Leotiomycetes incertae sedis</taxon>
        <taxon>Scytalidium</taxon>
    </lineage>
</organism>
<dbReference type="EMBL" id="NCSJ02000485">
    <property type="protein sequence ID" value="RFU24214.1"/>
    <property type="molecule type" value="Genomic_DNA"/>
</dbReference>
<dbReference type="GO" id="GO:0006950">
    <property type="term" value="P:response to stress"/>
    <property type="evidence" value="ECO:0007669"/>
    <property type="project" value="UniProtKB-ARBA"/>
</dbReference>
<dbReference type="InterPro" id="IPR035240">
    <property type="entry name" value="SprT_Zn_ribbon"/>
</dbReference>
<name>A0A3E2GSS1_SCYLI</name>
<dbReference type="GO" id="GO:0005634">
    <property type="term" value="C:nucleus"/>
    <property type="evidence" value="ECO:0007669"/>
    <property type="project" value="TreeGrafter"/>
</dbReference>
<accession>A0A3E2GSS1</accession>
<evidence type="ECO:0000313" key="3">
    <source>
        <dbReference type="EMBL" id="RFU24214.1"/>
    </source>
</evidence>
<dbReference type="PANTHER" id="PTHR23099:SF0">
    <property type="entry name" value="GERM CELL NUCLEAR ACIDIC PROTEIN"/>
    <property type="match status" value="1"/>
</dbReference>
<dbReference type="InterPro" id="IPR006640">
    <property type="entry name" value="SprT-like_domain"/>
</dbReference>
<evidence type="ECO:0000313" key="4">
    <source>
        <dbReference type="Proteomes" id="UP000258309"/>
    </source>
</evidence>
<evidence type="ECO:0000259" key="2">
    <source>
        <dbReference type="SMART" id="SM00731"/>
    </source>
</evidence>
<dbReference type="STRING" id="5539.A0A3E2GSS1"/>
<dbReference type="OMA" id="KTNPHGK"/>
<feature type="non-terminal residue" evidence="3">
    <location>
        <position position="715"/>
    </location>
</feature>
<feature type="region of interest" description="Disordered" evidence="1">
    <location>
        <begin position="343"/>
        <end position="381"/>
    </location>
</feature>
<reference evidence="3 4" key="1">
    <citation type="submission" date="2018-05" db="EMBL/GenBank/DDBJ databases">
        <title>Draft genome sequence of Scytalidium lignicola DSM 105466, a ubiquitous saprotrophic fungus.</title>
        <authorList>
            <person name="Buettner E."/>
            <person name="Gebauer A.M."/>
            <person name="Hofrichter M."/>
            <person name="Liers C."/>
            <person name="Kellner H."/>
        </authorList>
    </citation>
    <scope>NUCLEOTIDE SEQUENCE [LARGE SCALE GENOMIC DNA]</scope>
    <source>
        <strain evidence="3 4">DSM 105466</strain>
    </source>
</reference>
<feature type="compositionally biased region" description="Basic and acidic residues" evidence="1">
    <location>
        <begin position="64"/>
        <end position="73"/>
    </location>
</feature>
<feature type="compositionally biased region" description="Polar residues" evidence="1">
    <location>
        <begin position="102"/>
        <end position="112"/>
    </location>
</feature>
<dbReference type="AlphaFoldDB" id="A0A3E2GSS1"/>
<dbReference type="CDD" id="cd00084">
    <property type="entry name" value="HMG-box_SF"/>
    <property type="match status" value="1"/>
</dbReference>
<comment type="caution">
    <text evidence="3">The sequence shown here is derived from an EMBL/GenBank/DDBJ whole genome shotgun (WGS) entry which is preliminary data.</text>
</comment>
<feature type="compositionally biased region" description="Basic residues" evidence="1">
    <location>
        <begin position="274"/>
        <end position="286"/>
    </location>
</feature>
<dbReference type="Pfam" id="PF10263">
    <property type="entry name" value="SprT-like"/>
    <property type="match status" value="1"/>
</dbReference>
<dbReference type="OrthoDB" id="20772at2759"/>
<gene>
    <name evidence="3" type="ORF">B7463_g12130</name>
</gene>
<dbReference type="SMART" id="SM00731">
    <property type="entry name" value="SprT"/>
    <property type="match status" value="1"/>
</dbReference>
<feature type="region of interest" description="Disordered" evidence="1">
    <location>
        <begin position="26"/>
        <end position="317"/>
    </location>
</feature>
<feature type="non-terminal residue" evidence="3">
    <location>
        <position position="1"/>
    </location>
</feature>
<feature type="domain" description="SprT-like" evidence="2">
    <location>
        <begin position="458"/>
        <end position="629"/>
    </location>
</feature>
<protein>
    <recommendedName>
        <fullName evidence="2">SprT-like domain-containing protein</fullName>
    </recommendedName>
</protein>
<keyword evidence="4" id="KW-1185">Reference proteome</keyword>
<dbReference type="Pfam" id="PF17283">
    <property type="entry name" value="Zn_ribbon_SprT"/>
    <property type="match status" value="1"/>
</dbReference>
<proteinExistence type="predicted"/>
<sequence length="715" mass="80544">MARIAITSSGDDLSRLRKIAQTPGELAMAKATTRSRGIATRDIQPVSVPSAESNGLENESDEGREEKETEDAIKYQSSMKTKLKRRILNKKTDNPLLRPIGSTGSSSATFGLSVSRPKPTTRSKEKKQVVMDTPKSNITIRADEGLGSNKENLDRYSHQLLVPIAHKRSSKEIDAGPDEEDQENSNQDVDRSLRPPSSEIPSETEDVIKTLQPGSKKEEKNEKSTETKEQGREYTGLESDEDDMHQESDGLSDFIVNDSSCQEDDSDSSIPTPRPRRRLVRGRRLRSQSSDSDELGPQMMKLSLGGLGKKQVDNDTTNRPIEESFCLGEKQCIEDDFRKELEGTKQQVKGTYVKTPPQSPPRKNGSLISPKKTPRIPLPPHRPGMGSFWSQEAVNEWNDEYSPRKMPKPKSTVFDREILDEHLLFSPSKGRITQDHSFRAMKKEFSERKQGIAESFLIELDKTITDGQIANITATTGGVKIIWSKTLQTTAGRANWRREVVQASTLGLSDIAPAPKYRHHASIELAEKIINDEDRLLNVMAHEFCHLATFMVSNVKNNPHGKEFKSWGAKCGRHFGNRGVTVTTKHSYTIEYKYIWECTSCNLEYKRHSKSIDPARHRCGVCKSQLLQTKPVPRSGDGKVGEYQKFVKDNMKKIREEFPGSPQKDIMGIIGKRYQDYKASKLREEKANTTDVTTNQLPVSVRRRLEFLDIADLTE</sequence>
<dbReference type="Proteomes" id="UP000258309">
    <property type="component" value="Unassembled WGS sequence"/>
</dbReference>
<feature type="compositionally biased region" description="Basic and acidic residues" evidence="1">
    <location>
        <begin position="215"/>
        <end position="232"/>
    </location>
</feature>
<dbReference type="PANTHER" id="PTHR23099">
    <property type="entry name" value="TRANSCRIPTIONAL REGULATOR"/>
    <property type="match status" value="1"/>
</dbReference>
<evidence type="ECO:0000256" key="1">
    <source>
        <dbReference type="SAM" id="MobiDB-lite"/>
    </source>
</evidence>